<keyword evidence="1" id="KW-0812">Transmembrane</keyword>
<reference evidence="2 3" key="1">
    <citation type="submission" date="2019-03" db="EMBL/GenBank/DDBJ databases">
        <title>Genomic Encyclopedia of Type Strains, Phase III (KMG-III): the genomes of soil and plant-associated and newly described type strains.</title>
        <authorList>
            <person name="Whitman W."/>
        </authorList>
    </citation>
    <scope>NUCLEOTIDE SEQUENCE [LARGE SCALE GENOMIC DNA]</scope>
    <source>
        <strain evidence="2 3">VKM Ac-2570</strain>
    </source>
</reference>
<feature type="transmembrane region" description="Helical" evidence="1">
    <location>
        <begin position="65"/>
        <end position="87"/>
    </location>
</feature>
<proteinExistence type="predicted"/>
<keyword evidence="1" id="KW-0472">Membrane</keyword>
<keyword evidence="1" id="KW-1133">Transmembrane helix</keyword>
<dbReference type="EMBL" id="SODF01000001">
    <property type="protein sequence ID" value="TDW24580.1"/>
    <property type="molecule type" value="Genomic_DNA"/>
</dbReference>
<keyword evidence="3" id="KW-1185">Reference proteome</keyword>
<accession>A0A4R8A8D1</accession>
<protein>
    <submittedName>
        <fullName evidence="2">Uncharacterized protein</fullName>
    </submittedName>
</protein>
<dbReference type="AlphaFoldDB" id="A0A4R8A8D1"/>
<dbReference type="RefSeq" id="WP_134119738.1">
    <property type="nucleotide sequence ID" value="NZ_SODF01000001.1"/>
</dbReference>
<evidence type="ECO:0000313" key="3">
    <source>
        <dbReference type="Proteomes" id="UP000295447"/>
    </source>
</evidence>
<evidence type="ECO:0000313" key="2">
    <source>
        <dbReference type="EMBL" id="TDW24580.1"/>
    </source>
</evidence>
<name>A0A4R8A8D1_9ACTN</name>
<sequence>MPKTSGSGLIVITLNKILGAAGVVLLLCGALLGLRSVSAAGADCGSAFQPAGGITPMACDNALNSAATLATIVISAGVLCLIAAVAIKVIRDRTRAKVTA</sequence>
<dbReference type="Proteomes" id="UP000295447">
    <property type="component" value="Unassembled WGS sequence"/>
</dbReference>
<dbReference type="OrthoDB" id="3830333at2"/>
<organism evidence="2 3">
    <name type="scientific">Kribbella kalugense</name>
    <dbReference type="NCBI Taxonomy" id="2512221"/>
    <lineage>
        <taxon>Bacteria</taxon>
        <taxon>Bacillati</taxon>
        <taxon>Actinomycetota</taxon>
        <taxon>Actinomycetes</taxon>
        <taxon>Propionibacteriales</taxon>
        <taxon>Kribbellaceae</taxon>
        <taxon>Kribbella</taxon>
    </lineage>
</organism>
<gene>
    <name evidence="2" type="ORF">EV650_3460</name>
</gene>
<comment type="caution">
    <text evidence="2">The sequence shown here is derived from an EMBL/GenBank/DDBJ whole genome shotgun (WGS) entry which is preliminary data.</text>
</comment>
<evidence type="ECO:0000256" key="1">
    <source>
        <dbReference type="SAM" id="Phobius"/>
    </source>
</evidence>